<name>A0AAN6MB77_9PEZI</name>
<keyword evidence="2" id="KW-1185">Reference proteome</keyword>
<proteinExistence type="predicted"/>
<sequence length="302" mass="34174">MALLSNQDVLCLALDLMGPAELAAVCRVHPYLRHLAVYSSVTLTFTSKKVPQINLFLRTILHRPDLAVRTRELSLSGGARLPYRDAWVEGLQKGALDAYTALVVSQLPRLRVLRLGPYRLFGRGFLGAVLGSILCLDGSGAECAVPEIRTRVDQLHSFSLDCFLPHQQGMTKWYGGSLRALTGIEDLTKLTMPIIFFTGFMLPARRDLGDCLPCNLEELKLTDQLYDKVANKVKWGEAREMTRVICYFLERVESFTPRLRKLLLLLWISRWHDRPSPEMDTRQLAGHAGIEFQVLRTQPWPV</sequence>
<organism evidence="1 2">
    <name type="scientific">Staphylotrichum tortipilum</name>
    <dbReference type="NCBI Taxonomy" id="2831512"/>
    <lineage>
        <taxon>Eukaryota</taxon>
        <taxon>Fungi</taxon>
        <taxon>Dikarya</taxon>
        <taxon>Ascomycota</taxon>
        <taxon>Pezizomycotina</taxon>
        <taxon>Sordariomycetes</taxon>
        <taxon>Sordariomycetidae</taxon>
        <taxon>Sordariales</taxon>
        <taxon>Chaetomiaceae</taxon>
        <taxon>Staphylotrichum</taxon>
    </lineage>
</organism>
<evidence type="ECO:0000313" key="1">
    <source>
        <dbReference type="EMBL" id="KAK3897207.1"/>
    </source>
</evidence>
<protein>
    <submittedName>
        <fullName evidence="1">Uncharacterized protein</fullName>
    </submittedName>
</protein>
<dbReference type="AlphaFoldDB" id="A0AAN6MB77"/>
<gene>
    <name evidence="1" type="ORF">C8A05DRAFT_39247</name>
</gene>
<reference evidence="1" key="1">
    <citation type="journal article" date="2023" name="Mol. Phylogenet. Evol.">
        <title>Genome-scale phylogeny and comparative genomics of the fungal order Sordariales.</title>
        <authorList>
            <person name="Hensen N."/>
            <person name="Bonometti L."/>
            <person name="Westerberg I."/>
            <person name="Brannstrom I.O."/>
            <person name="Guillou S."/>
            <person name="Cros-Aarteil S."/>
            <person name="Calhoun S."/>
            <person name="Haridas S."/>
            <person name="Kuo A."/>
            <person name="Mondo S."/>
            <person name="Pangilinan J."/>
            <person name="Riley R."/>
            <person name="LaButti K."/>
            <person name="Andreopoulos B."/>
            <person name="Lipzen A."/>
            <person name="Chen C."/>
            <person name="Yan M."/>
            <person name="Daum C."/>
            <person name="Ng V."/>
            <person name="Clum A."/>
            <person name="Steindorff A."/>
            <person name="Ohm R.A."/>
            <person name="Martin F."/>
            <person name="Silar P."/>
            <person name="Natvig D.O."/>
            <person name="Lalanne C."/>
            <person name="Gautier V."/>
            <person name="Ament-Velasquez S.L."/>
            <person name="Kruys A."/>
            <person name="Hutchinson M.I."/>
            <person name="Powell A.J."/>
            <person name="Barry K."/>
            <person name="Miller A.N."/>
            <person name="Grigoriev I.V."/>
            <person name="Debuchy R."/>
            <person name="Gladieux P."/>
            <person name="Hiltunen Thoren M."/>
            <person name="Johannesson H."/>
        </authorList>
    </citation>
    <scope>NUCLEOTIDE SEQUENCE</scope>
    <source>
        <strain evidence="1">CBS 103.79</strain>
    </source>
</reference>
<accession>A0AAN6MB77</accession>
<reference evidence="1" key="2">
    <citation type="submission" date="2023-05" db="EMBL/GenBank/DDBJ databases">
        <authorList>
            <consortium name="Lawrence Berkeley National Laboratory"/>
            <person name="Steindorff A."/>
            <person name="Hensen N."/>
            <person name="Bonometti L."/>
            <person name="Westerberg I."/>
            <person name="Brannstrom I.O."/>
            <person name="Guillou S."/>
            <person name="Cros-Aarteil S."/>
            <person name="Calhoun S."/>
            <person name="Haridas S."/>
            <person name="Kuo A."/>
            <person name="Mondo S."/>
            <person name="Pangilinan J."/>
            <person name="Riley R."/>
            <person name="Labutti K."/>
            <person name="Andreopoulos B."/>
            <person name="Lipzen A."/>
            <person name="Chen C."/>
            <person name="Yanf M."/>
            <person name="Daum C."/>
            <person name="Ng V."/>
            <person name="Clum A."/>
            <person name="Ohm R."/>
            <person name="Martin F."/>
            <person name="Silar P."/>
            <person name="Natvig D."/>
            <person name="Lalanne C."/>
            <person name="Gautier V."/>
            <person name="Ament-Velasquez S.L."/>
            <person name="Kruys A."/>
            <person name="Hutchinson M.I."/>
            <person name="Powell A.J."/>
            <person name="Barry K."/>
            <person name="Miller A.N."/>
            <person name="Grigoriev I.V."/>
            <person name="Debuchy R."/>
            <person name="Gladieux P."/>
            <person name="Thoren M.H."/>
            <person name="Johannesson H."/>
        </authorList>
    </citation>
    <scope>NUCLEOTIDE SEQUENCE</scope>
    <source>
        <strain evidence="1">CBS 103.79</strain>
    </source>
</reference>
<evidence type="ECO:0000313" key="2">
    <source>
        <dbReference type="Proteomes" id="UP001303889"/>
    </source>
</evidence>
<dbReference type="EMBL" id="MU856234">
    <property type="protein sequence ID" value="KAK3897207.1"/>
    <property type="molecule type" value="Genomic_DNA"/>
</dbReference>
<dbReference type="Proteomes" id="UP001303889">
    <property type="component" value="Unassembled WGS sequence"/>
</dbReference>
<comment type="caution">
    <text evidence="1">The sequence shown here is derived from an EMBL/GenBank/DDBJ whole genome shotgun (WGS) entry which is preliminary data.</text>
</comment>